<dbReference type="Gene3D" id="2.60.40.10">
    <property type="entry name" value="Immunoglobulins"/>
    <property type="match status" value="1"/>
</dbReference>
<dbReference type="Pfam" id="PF07495">
    <property type="entry name" value="Y_Y_Y"/>
    <property type="match status" value="1"/>
</dbReference>
<dbReference type="InterPro" id="IPR005467">
    <property type="entry name" value="His_kinase_dom"/>
</dbReference>
<dbReference type="InterPro" id="IPR003661">
    <property type="entry name" value="HisK_dim/P_dom"/>
</dbReference>
<dbReference type="Gene3D" id="2.130.10.10">
    <property type="entry name" value="YVTN repeat-like/Quinoprotein amine dehydrogenase"/>
    <property type="match status" value="2"/>
</dbReference>
<dbReference type="InterPro" id="IPR013783">
    <property type="entry name" value="Ig-like_fold"/>
</dbReference>
<evidence type="ECO:0000256" key="13">
    <source>
        <dbReference type="ARBA" id="ARBA00023163"/>
    </source>
</evidence>
<keyword evidence="8" id="KW-0418">Kinase</keyword>
<evidence type="ECO:0000259" key="15">
    <source>
        <dbReference type="PROSITE" id="PS01124"/>
    </source>
</evidence>
<comment type="caution">
    <text evidence="18">The sequence shown here is derived from an EMBL/GenBank/DDBJ whole genome shotgun (WGS) entry which is preliminary data.</text>
</comment>
<keyword evidence="7" id="KW-0547">Nucleotide-binding</keyword>
<feature type="modified residue" description="4-aspartylphosphate" evidence="14">
    <location>
        <position position="1150"/>
    </location>
</feature>
<dbReference type="SUPFAM" id="SSF55874">
    <property type="entry name" value="ATPase domain of HSP90 chaperone/DNA topoisomerase II/histidine kinase"/>
    <property type="match status" value="1"/>
</dbReference>
<dbReference type="InterPro" id="IPR009057">
    <property type="entry name" value="Homeodomain-like_sf"/>
</dbReference>
<dbReference type="Pfam" id="PF00072">
    <property type="entry name" value="Response_reg"/>
    <property type="match status" value="1"/>
</dbReference>
<dbReference type="PROSITE" id="PS50109">
    <property type="entry name" value="HIS_KIN"/>
    <property type="match status" value="1"/>
</dbReference>
<organism evidence="18 19">
    <name type="scientific">Spirosoma arboris</name>
    <dbReference type="NCBI Taxonomy" id="2682092"/>
    <lineage>
        <taxon>Bacteria</taxon>
        <taxon>Pseudomonadati</taxon>
        <taxon>Bacteroidota</taxon>
        <taxon>Cytophagia</taxon>
        <taxon>Cytophagales</taxon>
        <taxon>Cytophagaceae</taxon>
        <taxon>Spirosoma</taxon>
    </lineage>
</organism>
<dbReference type="InterPro" id="IPR036097">
    <property type="entry name" value="HisK_dim/P_sf"/>
</dbReference>
<evidence type="ECO:0000259" key="17">
    <source>
        <dbReference type="PROSITE" id="PS50110"/>
    </source>
</evidence>
<evidence type="ECO:0000256" key="10">
    <source>
        <dbReference type="ARBA" id="ARBA00023012"/>
    </source>
</evidence>
<dbReference type="SMART" id="SM00387">
    <property type="entry name" value="HATPase_c"/>
    <property type="match status" value="1"/>
</dbReference>
<evidence type="ECO:0000259" key="16">
    <source>
        <dbReference type="PROSITE" id="PS50109"/>
    </source>
</evidence>
<dbReference type="SUPFAM" id="SSF47384">
    <property type="entry name" value="Homodimeric domain of signal transducing histidine kinase"/>
    <property type="match status" value="1"/>
</dbReference>
<dbReference type="InterPro" id="IPR001789">
    <property type="entry name" value="Sig_transdc_resp-reg_receiver"/>
</dbReference>
<dbReference type="SMART" id="SM00388">
    <property type="entry name" value="HisKA"/>
    <property type="match status" value="1"/>
</dbReference>
<evidence type="ECO:0000256" key="6">
    <source>
        <dbReference type="ARBA" id="ARBA00022679"/>
    </source>
</evidence>
<evidence type="ECO:0000313" key="18">
    <source>
        <dbReference type="EMBL" id="MVM33111.1"/>
    </source>
</evidence>
<dbReference type="GO" id="GO:0043565">
    <property type="term" value="F:sequence-specific DNA binding"/>
    <property type="evidence" value="ECO:0007669"/>
    <property type="project" value="InterPro"/>
</dbReference>
<evidence type="ECO:0000256" key="2">
    <source>
        <dbReference type="ARBA" id="ARBA00004236"/>
    </source>
</evidence>
<evidence type="ECO:0000256" key="7">
    <source>
        <dbReference type="ARBA" id="ARBA00022741"/>
    </source>
</evidence>
<keyword evidence="5 14" id="KW-0597">Phosphoprotein</keyword>
<sequence>MRKALSATLLRICQWLLHGISWLLFTPSYGQSGQEPVGWPPLRMIGVEQGLPQAFVSGVVQDDAGFIWVGTLGGVARYDGRQMLPFYHQPANPTSPRSNMVGWLERGGPNQLWLRYNTGQLDRMDAQTGQCQHFPKLEDSLRALPGDRQLHVDRRGNMWGLVLNQGVFYYDVREDRFTRYRRAKDGLISDTINTLAEDRQGNIWAIAPAGISQISASGQPVKSAHFRVPIPGLQAMAINDERVRAFVRPNGEIMINNQTHLLFIDPRRMTTRSVAFATHKLAVDQPLLSQSADGTVYLLAGGTLYQYKDGSGIIELWHYRSLYGNRHGGLQETSLWLDRSGVLWMGANTKGLFRIDVAAARLEAYRYQKEFCTDALQTSLGLNLSTFFKWPFDNPKTASSYYFRTKYDRQGRLWIGVGHELGYYSFQTRTFTRLPNLDMPQGNIDTPTSLLRGIAFTTDNQVWALSQKGTIYRYDSAARRWQTPFSQLDVEALDLVADASALWATTMGNGLIRYDAITHQRRTIHFARQSGNDSDEPLLNLHQDVTHPDWLWIGGYRGLIGFNKRTGRYRRFTTAEGLPNNTVYSILPDRQGYLWLSTNRGLCRFHPVTHTTLNFGLSDGLPGEEFNRFHHLMLPDGRLVFGGVEGWVLFDPTQLRGDTIRPDVAITSLSINNQLIDSAGRPTLLPQLFNTLTSLRLAHDQNYLMFGFAALNYHQPDRVTYRYTLEGYDNHWTTTTHATASYTQLPPGHYTLRIVAANTLGQPSRQVRQLAITILPPPWASIWAYGLYTMLLGSVGWGLFRVQRNRIRDRQELALRERQAAELRQLDETKTRFFTNVSHELRTPLTLMLGPLNSVLTRNRIEPQDEQFIRMADRSAQHLLELVNELLDLTRLEAGKLDLHPQTVRLNSLLRDCLDPFAGQAQQRGITLTLQLAKADDLFVIIDAGKIKRVIQNLLANACKFTPPGGRVTLEAVNQEYRLRIWVIDTGRGIPPSDLPYVFDRYFQTQQPDAPLEGGTGIGLALCQELVRLMQGTISVESTPGRGSSFCVDLPLTIAASESTDEELETQTLPMPETVRVDATENEEVSSLLRQTVHTTDVDTVLLVEDNAELRTYLTTLLTPGLRVLTAPNGQAALYRLADLPQLPSLIIADIMMPVMDGFELLETLKAHPTYRTIPVIMLSARTEATDKLRALRLGVDDYLLKPFNEAELTARVTTLLQNRRNRQVPPEDQSPEPEEKIPVVSADEQHWLEQLEGLMAGRLGQFDLNADELADELAMTRRTLYRTIKRLTGLTPAQYMAEARFQEARRLLETRQVSSVKQVAYRVGYRQVSYFGQVYQQRFGKNPTDYLK</sequence>
<keyword evidence="10" id="KW-0902">Two-component regulatory system</keyword>
<dbReference type="Pfam" id="PF00512">
    <property type="entry name" value="HisKA"/>
    <property type="match status" value="1"/>
</dbReference>
<dbReference type="SUPFAM" id="SSF63829">
    <property type="entry name" value="Calcium-dependent phosphotriesterase"/>
    <property type="match status" value="2"/>
</dbReference>
<evidence type="ECO:0000313" key="19">
    <source>
        <dbReference type="Proteomes" id="UP000436006"/>
    </source>
</evidence>
<comment type="catalytic activity">
    <reaction evidence="1">
        <text>ATP + protein L-histidine = ADP + protein N-phospho-L-histidine.</text>
        <dbReference type="EC" id="2.7.13.3"/>
    </reaction>
</comment>
<dbReference type="GO" id="GO:0005524">
    <property type="term" value="F:ATP binding"/>
    <property type="evidence" value="ECO:0007669"/>
    <property type="project" value="UniProtKB-KW"/>
</dbReference>
<evidence type="ECO:0000256" key="5">
    <source>
        <dbReference type="ARBA" id="ARBA00022553"/>
    </source>
</evidence>
<feature type="domain" description="Response regulatory" evidence="17">
    <location>
        <begin position="1100"/>
        <end position="1217"/>
    </location>
</feature>
<dbReference type="FunFam" id="1.10.287.130:FF:000045">
    <property type="entry name" value="Two-component system sensor histidine kinase/response regulator"/>
    <property type="match status" value="1"/>
</dbReference>
<dbReference type="PANTHER" id="PTHR43547:SF2">
    <property type="entry name" value="HYBRID SIGNAL TRANSDUCTION HISTIDINE KINASE C"/>
    <property type="match status" value="1"/>
</dbReference>
<dbReference type="InterPro" id="IPR011110">
    <property type="entry name" value="Reg_prop"/>
</dbReference>
<dbReference type="SUPFAM" id="SSF46689">
    <property type="entry name" value="Homeodomain-like"/>
    <property type="match status" value="1"/>
</dbReference>
<dbReference type="Pfam" id="PF07494">
    <property type="entry name" value="Reg_prop"/>
    <property type="match status" value="1"/>
</dbReference>
<dbReference type="PROSITE" id="PS50110">
    <property type="entry name" value="RESPONSE_REGULATORY"/>
    <property type="match status" value="1"/>
</dbReference>
<dbReference type="EC" id="2.7.13.3" evidence="3"/>
<keyword evidence="12" id="KW-0472">Membrane</keyword>
<dbReference type="EMBL" id="WPIN01000009">
    <property type="protein sequence ID" value="MVM33111.1"/>
    <property type="molecule type" value="Genomic_DNA"/>
</dbReference>
<dbReference type="GO" id="GO:0003700">
    <property type="term" value="F:DNA-binding transcription factor activity"/>
    <property type="evidence" value="ECO:0007669"/>
    <property type="project" value="InterPro"/>
</dbReference>
<keyword evidence="13" id="KW-0804">Transcription</keyword>
<keyword evidence="9" id="KW-0067">ATP-binding</keyword>
<dbReference type="Gene3D" id="3.30.565.10">
    <property type="entry name" value="Histidine kinase-like ATPase, C-terminal domain"/>
    <property type="match status" value="1"/>
</dbReference>
<gene>
    <name evidence="18" type="ORF">GO755_23925</name>
</gene>
<dbReference type="InterPro" id="IPR011123">
    <property type="entry name" value="Y_Y_Y"/>
</dbReference>
<evidence type="ECO:0000256" key="11">
    <source>
        <dbReference type="ARBA" id="ARBA00023015"/>
    </source>
</evidence>
<dbReference type="InterPro" id="IPR011006">
    <property type="entry name" value="CheY-like_superfamily"/>
</dbReference>
<keyword evidence="11" id="KW-0805">Transcription regulation</keyword>
<comment type="subcellular location">
    <subcellularLocation>
        <location evidence="2">Cell membrane</location>
    </subcellularLocation>
</comment>
<dbReference type="Pfam" id="PF02518">
    <property type="entry name" value="HATPase_c"/>
    <property type="match status" value="1"/>
</dbReference>
<dbReference type="Gene3D" id="3.40.50.2300">
    <property type="match status" value="1"/>
</dbReference>
<dbReference type="PRINTS" id="PR00344">
    <property type="entry name" value="BCTRLSENSOR"/>
</dbReference>
<keyword evidence="6" id="KW-0808">Transferase</keyword>
<evidence type="ECO:0000256" key="3">
    <source>
        <dbReference type="ARBA" id="ARBA00012438"/>
    </source>
</evidence>
<evidence type="ECO:0000256" key="1">
    <source>
        <dbReference type="ARBA" id="ARBA00000085"/>
    </source>
</evidence>
<dbReference type="InterPro" id="IPR004358">
    <property type="entry name" value="Sig_transdc_His_kin-like_C"/>
</dbReference>
<feature type="domain" description="HTH araC/xylS-type" evidence="15">
    <location>
        <begin position="1250"/>
        <end position="1349"/>
    </location>
</feature>
<dbReference type="Proteomes" id="UP000436006">
    <property type="component" value="Unassembled WGS sequence"/>
</dbReference>
<dbReference type="InterPro" id="IPR003594">
    <property type="entry name" value="HATPase_dom"/>
</dbReference>
<evidence type="ECO:0000256" key="8">
    <source>
        <dbReference type="ARBA" id="ARBA00022777"/>
    </source>
</evidence>
<dbReference type="Pfam" id="PF12833">
    <property type="entry name" value="HTH_18"/>
    <property type="match status" value="1"/>
</dbReference>
<keyword evidence="19" id="KW-1185">Reference proteome</keyword>
<evidence type="ECO:0000256" key="4">
    <source>
        <dbReference type="ARBA" id="ARBA00022475"/>
    </source>
</evidence>
<dbReference type="PANTHER" id="PTHR43547">
    <property type="entry name" value="TWO-COMPONENT HISTIDINE KINASE"/>
    <property type="match status" value="1"/>
</dbReference>
<dbReference type="SMART" id="SM00342">
    <property type="entry name" value="HTH_ARAC"/>
    <property type="match status" value="1"/>
</dbReference>
<dbReference type="PROSITE" id="PS01124">
    <property type="entry name" value="HTH_ARAC_FAMILY_2"/>
    <property type="match status" value="1"/>
</dbReference>
<dbReference type="RefSeq" id="WP_157587823.1">
    <property type="nucleotide sequence ID" value="NZ_WPIN01000009.1"/>
</dbReference>
<dbReference type="InterPro" id="IPR015943">
    <property type="entry name" value="WD40/YVTN_repeat-like_dom_sf"/>
</dbReference>
<dbReference type="FunFam" id="3.30.565.10:FF:000023">
    <property type="entry name" value="PAS domain-containing sensor histidine kinase"/>
    <property type="match status" value="1"/>
</dbReference>
<accession>A0A7K1SH36</accession>
<dbReference type="Gene3D" id="1.10.10.60">
    <property type="entry name" value="Homeodomain-like"/>
    <property type="match status" value="1"/>
</dbReference>
<proteinExistence type="predicted"/>
<dbReference type="InterPro" id="IPR018060">
    <property type="entry name" value="HTH_AraC"/>
</dbReference>
<feature type="domain" description="Histidine kinase" evidence="16">
    <location>
        <begin position="836"/>
        <end position="1054"/>
    </location>
</feature>
<dbReference type="CDD" id="cd17574">
    <property type="entry name" value="REC_OmpR"/>
    <property type="match status" value="1"/>
</dbReference>
<evidence type="ECO:0000256" key="12">
    <source>
        <dbReference type="ARBA" id="ARBA00023136"/>
    </source>
</evidence>
<keyword evidence="4" id="KW-1003">Cell membrane</keyword>
<dbReference type="SUPFAM" id="SSF52172">
    <property type="entry name" value="CheY-like"/>
    <property type="match status" value="1"/>
</dbReference>
<reference evidence="18 19" key="1">
    <citation type="submission" date="2019-12" db="EMBL/GenBank/DDBJ databases">
        <title>Spirosoma sp. HMF4905 genome sequencing and assembly.</title>
        <authorList>
            <person name="Kang H."/>
            <person name="Cha I."/>
            <person name="Kim H."/>
            <person name="Joh K."/>
        </authorList>
    </citation>
    <scope>NUCLEOTIDE SEQUENCE [LARGE SCALE GENOMIC DNA]</scope>
    <source>
        <strain evidence="18 19">HMF4905</strain>
    </source>
</reference>
<dbReference type="CDD" id="cd00082">
    <property type="entry name" value="HisKA"/>
    <property type="match status" value="1"/>
</dbReference>
<dbReference type="SMART" id="SM00448">
    <property type="entry name" value="REC"/>
    <property type="match status" value="1"/>
</dbReference>
<dbReference type="Gene3D" id="1.10.287.130">
    <property type="match status" value="1"/>
</dbReference>
<protein>
    <recommendedName>
        <fullName evidence="3">histidine kinase</fullName>
        <ecNumber evidence="3">2.7.13.3</ecNumber>
    </recommendedName>
</protein>
<evidence type="ECO:0000256" key="14">
    <source>
        <dbReference type="PROSITE-ProRule" id="PRU00169"/>
    </source>
</evidence>
<dbReference type="InterPro" id="IPR036890">
    <property type="entry name" value="HATPase_C_sf"/>
</dbReference>
<dbReference type="GO" id="GO:0000155">
    <property type="term" value="F:phosphorelay sensor kinase activity"/>
    <property type="evidence" value="ECO:0007669"/>
    <property type="project" value="InterPro"/>
</dbReference>
<evidence type="ECO:0000256" key="9">
    <source>
        <dbReference type="ARBA" id="ARBA00022840"/>
    </source>
</evidence>
<dbReference type="GO" id="GO:0005886">
    <property type="term" value="C:plasma membrane"/>
    <property type="evidence" value="ECO:0007669"/>
    <property type="project" value="UniProtKB-SubCell"/>
</dbReference>
<name>A0A7K1SH36_9BACT</name>